<dbReference type="InterPro" id="IPR050319">
    <property type="entry name" value="ABC_transp_ATP-bind"/>
</dbReference>
<dbReference type="Pfam" id="PF00005">
    <property type="entry name" value="ABC_tran"/>
    <property type="match status" value="1"/>
</dbReference>
<dbReference type="PANTHER" id="PTHR43776">
    <property type="entry name" value="TRANSPORT ATP-BINDING PROTEIN"/>
    <property type="match status" value="1"/>
</dbReference>
<dbReference type="GO" id="GO:0016887">
    <property type="term" value="F:ATP hydrolysis activity"/>
    <property type="evidence" value="ECO:0007669"/>
    <property type="project" value="InterPro"/>
</dbReference>
<dbReference type="CDD" id="cd03257">
    <property type="entry name" value="ABC_NikE_OppD_transporters"/>
    <property type="match status" value="1"/>
</dbReference>
<protein>
    <submittedName>
        <fullName evidence="6">ATP-binding cassette domain-containing protein</fullName>
    </submittedName>
</protein>
<dbReference type="PROSITE" id="PS50893">
    <property type="entry name" value="ABC_TRANSPORTER_2"/>
    <property type="match status" value="1"/>
</dbReference>
<keyword evidence="2" id="KW-0813">Transport</keyword>
<proteinExistence type="inferred from homology"/>
<dbReference type="PANTHER" id="PTHR43776:SF7">
    <property type="entry name" value="D,D-DIPEPTIDE TRANSPORT ATP-BINDING PROTEIN DDPF-RELATED"/>
    <property type="match status" value="1"/>
</dbReference>
<evidence type="ECO:0000256" key="2">
    <source>
        <dbReference type="ARBA" id="ARBA00022448"/>
    </source>
</evidence>
<keyword evidence="4 6" id="KW-0067">ATP-binding</keyword>
<organism evidence="6 7">
    <name type="scientific">Fusibacillus kribbianus</name>
    <dbReference type="NCBI Taxonomy" id="3044208"/>
    <lineage>
        <taxon>Bacteria</taxon>
        <taxon>Bacillati</taxon>
        <taxon>Bacillota</taxon>
        <taxon>Clostridia</taxon>
        <taxon>Lachnospirales</taxon>
        <taxon>Lachnospiraceae</taxon>
        <taxon>Fusibacillus</taxon>
    </lineage>
</organism>
<evidence type="ECO:0000256" key="3">
    <source>
        <dbReference type="ARBA" id="ARBA00022741"/>
    </source>
</evidence>
<dbReference type="EMBL" id="JASGBQ010000004">
    <property type="protein sequence ID" value="MDI9241646.1"/>
    <property type="molecule type" value="Genomic_DNA"/>
</dbReference>
<dbReference type="InterPro" id="IPR017871">
    <property type="entry name" value="ABC_transporter-like_CS"/>
</dbReference>
<sequence>MEAKNLDISFFSGKAERIVHAVNDVSFYLEEGEFLGLVGESGCGKSTIARILSGLIKPDGGQILYDGKEYSYPFSRQIYKTVQMIFQMPRDSFDPRRTIGSCITDIQVNFGGNRDQAREKTVQYLERTGLGREFVKKYPHQMSGGECQRAAIARAIAVQPKILICDEITSALDVSVQAQIVELLQELKEEMGLSVLFISHDLALVQGLCDRILVMHDGVIVEEGKSGDVLHNPQNDYTKLLISSVLEI</sequence>
<dbReference type="PROSITE" id="PS00211">
    <property type="entry name" value="ABC_TRANSPORTER_1"/>
    <property type="match status" value="1"/>
</dbReference>
<keyword evidence="3" id="KW-0547">Nucleotide-binding</keyword>
<gene>
    <name evidence="6" type="ORF">QJ036_04020</name>
</gene>
<name>A0AAP4EYB3_9FIRM</name>
<evidence type="ECO:0000259" key="5">
    <source>
        <dbReference type="PROSITE" id="PS50893"/>
    </source>
</evidence>
<dbReference type="GO" id="GO:0005524">
    <property type="term" value="F:ATP binding"/>
    <property type="evidence" value="ECO:0007669"/>
    <property type="project" value="UniProtKB-KW"/>
</dbReference>
<evidence type="ECO:0000313" key="7">
    <source>
        <dbReference type="Proteomes" id="UP001300383"/>
    </source>
</evidence>
<dbReference type="SUPFAM" id="SSF52540">
    <property type="entry name" value="P-loop containing nucleoside triphosphate hydrolases"/>
    <property type="match status" value="1"/>
</dbReference>
<dbReference type="Proteomes" id="UP001300383">
    <property type="component" value="Unassembled WGS sequence"/>
</dbReference>
<evidence type="ECO:0000256" key="4">
    <source>
        <dbReference type="ARBA" id="ARBA00022840"/>
    </source>
</evidence>
<dbReference type="InterPro" id="IPR003439">
    <property type="entry name" value="ABC_transporter-like_ATP-bd"/>
</dbReference>
<accession>A0AAP4EYB3</accession>
<dbReference type="AlphaFoldDB" id="A0AAP4EYB3"/>
<comment type="caution">
    <text evidence="6">The sequence shown here is derived from an EMBL/GenBank/DDBJ whole genome shotgun (WGS) entry which is preliminary data.</text>
</comment>
<comment type="similarity">
    <text evidence="1">Belongs to the ABC transporter superfamily.</text>
</comment>
<dbReference type="InterPro" id="IPR003593">
    <property type="entry name" value="AAA+_ATPase"/>
</dbReference>
<dbReference type="GO" id="GO:0055085">
    <property type="term" value="P:transmembrane transport"/>
    <property type="evidence" value="ECO:0007669"/>
    <property type="project" value="UniProtKB-ARBA"/>
</dbReference>
<dbReference type="RefSeq" id="WP_283230304.1">
    <property type="nucleotide sequence ID" value="NZ_JASGBQ010000004.1"/>
</dbReference>
<reference evidence="6 7" key="1">
    <citation type="submission" date="2023-05" db="EMBL/GenBank/DDBJ databases">
        <title>[ruminococcus] sp. nov., isolated from a pig farm feces dump.</title>
        <authorList>
            <person name="Chang Y.-H."/>
        </authorList>
    </citation>
    <scope>NUCLEOTIDE SEQUENCE [LARGE SCALE GENOMIC DNA]</scope>
    <source>
        <strain evidence="6 7">YH-rum2234</strain>
    </source>
</reference>
<keyword evidence="7" id="KW-1185">Reference proteome</keyword>
<evidence type="ECO:0000256" key="1">
    <source>
        <dbReference type="ARBA" id="ARBA00005417"/>
    </source>
</evidence>
<dbReference type="Gene3D" id="3.40.50.300">
    <property type="entry name" value="P-loop containing nucleotide triphosphate hydrolases"/>
    <property type="match status" value="1"/>
</dbReference>
<dbReference type="SMART" id="SM00382">
    <property type="entry name" value="AAA"/>
    <property type="match status" value="1"/>
</dbReference>
<feature type="domain" description="ABC transporter" evidence="5">
    <location>
        <begin position="3"/>
        <end position="242"/>
    </location>
</feature>
<dbReference type="InterPro" id="IPR027417">
    <property type="entry name" value="P-loop_NTPase"/>
</dbReference>
<evidence type="ECO:0000313" key="6">
    <source>
        <dbReference type="EMBL" id="MDI9241646.1"/>
    </source>
</evidence>